<sequence>MTQTSERRPARARRDRRPLVPVMFLLVLALAAVFVWWNVFRTEAAGARADAAACSSAEAAAPSLDPTTVQIRVLNATDTAGLAGTVAATMQSRGFVVTEAANDSSPRRGEVTGAGEVRFGPRGAETARYVALFLPGAGSYQDTRADATVDLVIGPEFTELATPEAVAAALTPAASASAAAC</sequence>
<dbReference type="InterPro" id="IPR027381">
    <property type="entry name" value="LytR/CpsA/Psr_C"/>
</dbReference>
<keyword evidence="1" id="KW-1133">Transmembrane helix</keyword>
<accession>A0A1G7T8A6</accession>
<reference evidence="4" key="1">
    <citation type="submission" date="2016-10" db="EMBL/GenBank/DDBJ databases">
        <authorList>
            <person name="Varghese N."/>
            <person name="Submissions S."/>
        </authorList>
    </citation>
    <scope>NUCLEOTIDE SEQUENCE [LARGE SCALE GENOMIC DNA]</scope>
    <source>
        <strain evidence="4">DSM 44526</strain>
    </source>
</reference>
<proteinExistence type="predicted"/>
<feature type="transmembrane region" description="Helical" evidence="1">
    <location>
        <begin position="20"/>
        <end position="39"/>
    </location>
</feature>
<dbReference type="EMBL" id="FNCF01000003">
    <property type="protein sequence ID" value="SDG30829.1"/>
    <property type="molecule type" value="Genomic_DNA"/>
</dbReference>
<name>A0A1G7T8A6_9ACTN</name>
<organism evidence="3 4">
    <name type="scientific">Klenkia brasiliensis</name>
    <dbReference type="NCBI Taxonomy" id="333142"/>
    <lineage>
        <taxon>Bacteria</taxon>
        <taxon>Bacillati</taxon>
        <taxon>Actinomycetota</taxon>
        <taxon>Actinomycetes</taxon>
        <taxon>Geodermatophilales</taxon>
        <taxon>Geodermatophilaceae</taxon>
        <taxon>Klenkia</taxon>
    </lineage>
</organism>
<protein>
    <submittedName>
        <fullName evidence="3">LytR cell envelope-related transcriptional attenuator</fullName>
    </submittedName>
</protein>
<gene>
    <name evidence="3" type="ORF">SAMN05660324_2328</name>
</gene>
<feature type="domain" description="LytR/CpsA/Psr regulator C-terminal" evidence="2">
    <location>
        <begin position="68"/>
        <end position="157"/>
    </location>
</feature>
<evidence type="ECO:0000313" key="3">
    <source>
        <dbReference type="EMBL" id="SDG30829.1"/>
    </source>
</evidence>
<evidence type="ECO:0000259" key="2">
    <source>
        <dbReference type="Pfam" id="PF13399"/>
    </source>
</evidence>
<evidence type="ECO:0000313" key="4">
    <source>
        <dbReference type="Proteomes" id="UP000198863"/>
    </source>
</evidence>
<keyword evidence="4" id="KW-1185">Reference proteome</keyword>
<dbReference type="Proteomes" id="UP000198863">
    <property type="component" value="Unassembled WGS sequence"/>
</dbReference>
<evidence type="ECO:0000256" key="1">
    <source>
        <dbReference type="SAM" id="Phobius"/>
    </source>
</evidence>
<dbReference type="AlphaFoldDB" id="A0A1G7T8A6"/>
<keyword evidence="1" id="KW-0472">Membrane</keyword>
<dbReference type="RefSeq" id="WP_242658311.1">
    <property type="nucleotide sequence ID" value="NZ_FNCF01000003.1"/>
</dbReference>
<dbReference type="Pfam" id="PF13399">
    <property type="entry name" value="LytR_C"/>
    <property type="match status" value="1"/>
</dbReference>
<keyword evidence="1" id="KW-0812">Transmembrane</keyword>
<dbReference type="Gene3D" id="3.30.70.2390">
    <property type="match status" value="1"/>
</dbReference>